<name>A0ABR4PWZ4_9HELO</name>
<accession>A0ABR4PWZ4</accession>
<reference evidence="2 3" key="1">
    <citation type="submission" date="2024-06" db="EMBL/GenBank/DDBJ databases">
        <title>Complete genome of Phlyctema vagabunda strain 19-DSS-EL-015.</title>
        <authorList>
            <person name="Fiorenzani C."/>
        </authorList>
    </citation>
    <scope>NUCLEOTIDE SEQUENCE [LARGE SCALE GENOMIC DNA]</scope>
    <source>
        <strain evidence="2 3">19-DSS-EL-015</strain>
    </source>
</reference>
<comment type="caution">
    <text evidence="2">The sequence shown here is derived from an EMBL/GenBank/DDBJ whole genome shotgun (WGS) entry which is preliminary data.</text>
</comment>
<sequence>MALGVINTLAEHSNMARSSSGRTMGLSTAAVSSDNAKENIVAKPKRTEI</sequence>
<evidence type="ECO:0000256" key="1">
    <source>
        <dbReference type="SAM" id="MobiDB-lite"/>
    </source>
</evidence>
<evidence type="ECO:0000313" key="3">
    <source>
        <dbReference type="Proteomes" id="UP001629113"/>
    </source>
</evidence>
<evidence type="ECO:0000313" key="2">
    <source>
        <dbReference type="EMBL" id="KAL3427870.1"/>
    </source>
</evidence>
<dbReference type="EMBL" id="JBFCZG010000001">
    <property type="protein sequence ID" value="KAL3427870.1"/>
    <property type="molecule type" value="Genomic_DNA"/>
</dbReference>
<keyword evidence="3" id="KW-1185">Reference proteome</keyword>
<gene>
    <name evidence="2" type="ORF">PVAG01_01379</name>
</gene>
<feature type="compositionally biased region" description="Polar residues" evidence="1">
    <location>
        <begin position="15"/>
        <end position="34"/>
    </location>
</feature>
<feature type="region of interest" description="Disordered" evidence="1">
    <location>
        <begin position="14"/>
        <end position="49"/>
    </location>
</feature>
<proteinExistence type="predicted"/>
<organism evidence="2 3">
    <name type="scientific">Phlyctema vagabunda</name>
    <dbReference type="NCBI Taxonomy" id="108571"/>
    <lineage>
        <taxon>Eukaryota</taxon>
        <taxon>Fungi</taxon>
        <taxon>Dikarya</taxon>
        <taxon>Ascomycota</taxon>
        <taxon>Pezizomycotina</taxon>
        <taxon>Leotiomycetes</taxon>
        <taxon>Helotiales</taxon>
        <taxon>Dermateaceae</taxon>
        <taxon>Phlyctema</taxon>
    </lineage>
</organism>
<dbReference type="Proteomes" id="UP001629113">
    <property type="component" value="Unassembled WGS sequence"/>
</dbReference>
<protein>
    <submittedName>
        <fullName evidence="2">Uncharacterized protein</fullName>
    </submittedName>
</protein>